<dbReference type="Proteomes" id="UP001501532">
    <property type="component" value="Unassembled WGS sequence"/>
</dbReference>
<evidence type="ECO:0000313" key="1">
    <source>
        <dbReference type="EMBL" id="GAA3070171.1"/>
    </source>
</evidence>
<keyword evidence="2" id="KW-1185">Reference proteome</keyword>
<comment type="caution">
    <text evidence="1">The sequence shown here is derived from an EMBL/GenBank/DDBJ whole genome shotgun (WGS) entry which is preliminary data.</text>
</comment>
<accession>A0ABP6M3C1</accession>
<name>A0ABP6M3C1_9ACTN</name>
<sequence length="98" mass="10925">MFHRGGPKVAWSQPLFRFPGQPRVGPRLPVSYLGMTPAPESAPSEKRLVSPYAAARDALLQGGEIPSFRIRGRWLPDRLLASAEGLYRMLMHPQTSIK</sequence>
<proteinExistence type="predicted"/>
<gene>
    <name evidence="1" type="ORF">GCM10010448_61520</name>
</gene>
<dbReference type="EMBL" id="BAAAUF010000066">
    <property type="protein sequence ID" value="GAA3070171.1"/>
    <property type="molecule type" value="Genomic_DNA"/>
</dbReference>
<protein>
    <submittedName>
        <fullName evidence="1">Uncharacterized protein</fullName>
    </submittedName>
</protein>
<reference evidence="2" key="1">
    <citation type="journal article" date="2019" name="Int. J. Syst. Evol. Microbiol.">
        <title>The Global Catalogue of Microorganisms (GCM) 10K type strain sequencing project: providing services to taxonomists for standard genome sequencing and annotation.</title>
        <authorList>
            <consortium name="The Broad Institute Genomics Platform"/>
            <consortium name="The Broad Institute Genome Sequencing Center for Infectious Disease"/>
            <person name="Wu L."/>
            <person name="Ma J."/>
        </authorList>
    </citation>
    <scope>NUCLEOTIDE SEQUENCE [LARGE SCALE GENOMIC DNA]</scope>
    <source>
        <strain evidence="2">JCM 9091</strain>
    </source>
</reference>
<evidence type="ECO:0000313" key="2">
    <source>
        <dbReference type="Proteomes" id="UP001501532"/>
    </source>
</evidence>
<organism evidence="1 2">
    <name type="scientific">Streptomyces glomeratus</name>
    <dbReference type="NCBI Taxonomy" id="284452"/>
    <lineage>
        <taxon>Bacteria</taxon>
        <taxon>Bacillati</taxon>
        <taxon>Actinomycetota</taxon>
        <taxon>Actinomycetes</taxon>
        <taxon>Kitasatosporales</taxon>
        <taxon>Streptomycetaceae</taxon>
        <taxon>Streptomyces</taxon>
    </lineage>
</organism>